<dbReference type="Pfam" id="PF10294">
    <property type="entry name" value="Methyltransf_16"/>
    <property type="match status" value="2"/>
</dbReference>
<evidence type="ECO:0008006" key="3">
    <source>
        <dbReference type="Google" id="ProtNLM"/>
    </source>
</evidence>
<dbReference type="PhylomeDB" id="A0A0G4ERN5"/>
<dbReference type="InterPro" id="IPR029063">
    <property type="entry name" value="SAM-dependent_MTases_sf"/>
</dbReference>
<dbReference type="OrthoDB" id="441433at2759"/>
<dbReference type="VEuPathDB" id="CryptoDB:Vbra_12806"/>
<organism evidence="1 2">
    <name type="scientific">Vitrella brassicaformis (strain CCMP3155)</name>
    <dbReference type="NCBI Taxonomy" id="1169540"/>
    <lineage>
        <taxon>Eukaryota</taxon>
        <taxon>Sar</taxon>
        <taxon>Alveolata</taxon>
        <taxon>Colpodellida</taxon>
        <taxon>Vitrellaceae</taxon>
        <taxon>Vitrella</taxon>
    </lineage>
</organism>
<evidence type="ECO:0000313" key="1">
    <source>
        <dbReference type="EMBL" id="CEM00537.1"/>
    </source>
</evidence>
<sequence>MKVELVCDRHYLTTADNKPICEDRASVSVWVSRGEKGERTCLHTMTFDLLMEPDDLAPLFSGSNWLSTVCFMNLLAGTRIWRSSLVLAEHLMRSVLQQDVRGRRVIELGCGPGVPGMLLARCGADVVLSDTEDLQRLIERNARRNMTGEDALSIDGEDDGRGSVCVHPLRWSRQAAKELKDKMANDQLEWIPRQPAADAGGGFDMILSCDCVYEPLYGDSWRDLSEAIDELAGPLTEVWIAVERRNNDGVDNFIARLEEGFAVDRVCVEAAEGHASGDTAVAAGADECTLSSCGESDSAVVLLKAKKREAGRRG</sequence>
<protein>
    <recommendedName>
        <fullName evidence="3">Methyltransferase small domain-containing protein</fullName>
    </recommendedName>
</protein>
<proteinExistence type="predicted"/>
<reference evidence="1 2" key="1">
    <citation type="submission" date="2014-11" db="EMBL/GenBank/DDBJ databases">
        <authorList>
            <person name="Zhu J."/>
            <person name="Qi W."/>
            <person name="Song R."/>
        </authorList>
    </citation>
    <scope>NUCLEOTIDE SEQUENCE [LARGE SCALE GENOMIC DNA]</scope>
</reference>
<dbReference type="InterPro" id="IPR019410">
    <property type="entry name" value="Methyltransf_16"/>
</dbReference>
<dbReference type="AlphaFoldDB" id="A0A0G4ERN5"/>
<evidence type="ECO:0000313" key="2">
    <source>
        <dbReference type="Proteomes" id="UP000041254"/>
    </source>
</evidence>
<dbReference type="Gene3D" id="3.40.50.150">
    <property type="entry name" value="Vaccinia Virus protein VP39"/>
    <property type="match status" value="1"/>
</dbReference>
<dbReference type="PANTHER" id="PTHR14614">
    <property type="entry name" value="HEPATOCELLULAR CARCINOMA-ASSOCIATED ANTIGEN"/>
    <property type="match status" value="1"/>
</dbReference>
<dbReference type="STRING" id="1169540.A0A0G4ERN5"/>
<dbReference type="SUPFAM" id="SSF53335">
    <property type="entry name" value="S-adenosyl-L-methionine-dependent methyltransferases"/>
    <property type="match status" value="1"/>
</dbReference>
<keyword evidence="2" id="KW-1185">Reference proteome</keyword>
<dbReference type="InParanoid" id="A0A0G4ERN5"/>
<dbReference type="Proteomes" id="UP000041254">
    <property type="component" value="Unassembled WGS sequence"/>
</dbReference>
<dbReference type="OMA" id="ANDQLEW"/>
<gene>
    <name evidence="1" type="ORF">Vbra_12806</name>
</gene>
<dbReference type="PANTHER" id="PTHR14614:SF123">
    <property type="entry name" value="OS04G0645500 PROTEIN"/>
    <property type="match status" value="1"/>
</dbReference>
<dbReference type="CDD" id="cd02440">
    <property type="entry name" value="AdoMet_MTases"/>
    <property type="match status" value="1"/>
</dbReference>
<dbReference type="EMBL" id="CDMY01000295">
    <property type="protein sequence ID" value="CEM00537.1"/>
    <property type="molecule type" value="Genomic_DNA"/>
</dbReference>
<accession>A0A0G4ERN5</accession>
<name>A0A0G4ERN5_VITBC</name>